<protein>
    <submittedName>
        <fullName evidence="1">Uncharacterized protein</fullName>
    </submittedName>
</protein>
<dbReference type="RefSeq" id="XP_014154563.1">
    <property type="nucleotide sequence ID" value="XM_014299088.1"/>
</dbReference>
<dbReference type="EMBL" id="KQ242121">
    <property type="protein sequence ID" value="KNC80661.1"/>
    <property type="molecule type" value="Genomic_DNA"/>
</dbReference>
<gene>
    <name evidence="1" type="ORF">SARC_06975</name>
</gene>
<evidence type="ECO:0000313" key="1">
    <source>
        <dbReference type="EMBL" id="KNC80661.1"/>
    </source>
</evidence>
<organism evidence="1 2">
    <name type="scientific">Sphaeroforma arctica JP610</name>
    <dbReference type="NCBI Taxonomy" id="667725"/>
    <lineage>
        <taxon>Eukaryota</taxon>
        <taxon>Ichthyosporea</taxon>
        <taxon>Ichthyophonida</taxon>
        <taxon>Sphaeroforma</taxon>
    </lineage>
</organism>
<proteinExistence type="predicted"/>
<sequence>MKDGANTGRSRCVGRDHWVAMELHRKINDLTRPLIWEENNKFVKTVLLVEQSGNSMGKPKYIDAHPGCIGNNPNLAFVDERHFGVRNARTRKNIGGLLDATMHRITSIGITALASITRTNGIYTMN</sequence>
<name>A0A0L0FVT6_9EUKA</name>
<evidence type="ECO:0000313" key="2">
    <source>
        <dbReference type="Proteomes" id="UP000054560"/>
    </source>
</evidence>
<keyword evidence="2" id="KW-1185">Reference proteome</keyword>
<accession>A0A0L0FVT6</accession>
<dbReference type="AlphaFoldDB" id="A0A0L0FVT6"/>
<dbReference type="Proteomes" id="UP000054560">
    <property type="component" value="Unassembled WGS sequence"/>
</dbReference>
<reference evidence="1 2" key="1">
    <citation type="submission" date="2011-02" db="EMBL/GenBank/DDBJ databases">
        <title>The Genome Sequence of Sphaeroforma arctica JP610.</title>
        <authorList>
            <consortium name="The Broad Institute Genome Sequencing Platform"/>
            <person name="Russ C."/>
            <person name="Cuomo C."/>
            <person name="Young S.K."/>
            <person name="Zeng Q."/>
            <person name="Gargeya S."/>
            <person name="Alvarado L."/>
            <person name="Berlin A."/>
            <person name="Chapman S.B."/>
            <person name="Chen Z."/>
            <person name="Freedman E."/>
            <person name="Gellesch M."/>
            <person name="Goldberg J."/>
            <person name="Griggs A."/>
            <person name="Gujja S."/>
            <person name="Heilman E."/>
            <person name="Heiman D."/>
            <person name="Howarth C."/>
            <person name="Mehta T."/>
            <person name="Neiman D."/>
            <person name="Pearson M."/>
            <person name="Roberts A."/>
            <person name="Saif S."/>
            <person name="Shea T."/>
            <person name="Shenoy N."/>
            <person name="Sisk P."/>
            <person name="Stolte C."/>
            <person name="Sykes S."/>
            <person name="White J."/>
            <person name="Yandava C."/>
            <person name="Burger G."/>
            <person name="Gray M.W."/>
            <person name="Holland P.W.H."/>
            <person name="King N."/>
            <person name="Lang F.B.F."/>
            <person name="Roger A.J."/>
            <person name="Ruiz-Trillo I."/>
            <person name="Haas B."/>
            <person name="Nusbaum C."/>
            <person name="Birren B."/>
        </authorList>
    </citation>
    <scope>NUCLEOTIDE SEQUENCE [LARGE SCALE GENOMIC DNA]</scope>
    <source>
        <strain evidence="1 2">JP610</strain>
    </source>
</reference>
<dbReference type="GeneID" id="25907479"/>